<keyword evidence="2" id="KW-1185">Reference proteome</keyword>
<proteinExistence type="predicted"/>
<dbReference type="AlphaFoldDB" id="A0A9N8YN22"/>
<protein>
    <submittedName>
        <fullName evidence="1">2437_t:CDS:1</fullName>
    </submittedName>
</protein>
<dbReference type="EMBL" id="CAJVPP010000012">
    <property type="protein sequence ID" value="CAG8434838.1"/>
    <property type="molecule type" value="Genomic_DNA"/>
</dbReference>
<accession>A0A9N8YN22</accession>
<comment type="caution">
    <text evidence="1">The sequence shown here is derived from an EMBL/GenBank/DDBJ whole genome shotgun (WGS) entry which is preliminary data.</text>
</comment>
<name>A0A9N8YN22_FUNMO</name>
<sequence>MKDSLDNMYKEKGIELDMAVFGIHAIEFEIPKSNISLRLVENALYEVENLKNFVKEYIAKLPSYFTNNENNIYTPTENGSDSSQALLVNQNSCLIRPIGL</sequence>
<organism evidence="1 2">
    <name type="scientific">Funneliformis mosseae</name>
    <name type="common">Endomycorrhizal fungus</name>
    <name type="synonym">Glomus mosseae</name>
    <dbReference type="NCBI Taxonomy" id="27381"/>
    <lineage>
        <taxon>Eukaryota</taxon>
        <taxon>Fungi</taxon>
        <taxon>Fungi incertae sedis</taxon>
        <taxon>Mucoromycota</taxon>
        <taxon>Glomeromycotina</taxon>
        <taxon>Glomeromycetes</taxon>
        <taxon>Glomerales</taxon>
        <taxon>Glomeraceae</taxon>
        <taxon>Funneliformis</taxon>
    </lineage>
</organism>
<dbReference type="Proteomes" id="UP000789375">
    <property type="component" value="Unassembled WGS sequence"/>
</dbReference>
<reference evidence="1" key="1">
    <citation type="submission" date="2021-06" db="EMBL/GenBank/DDBJ databases">
        <authorList>
            <person name="Kallberg Y."/>
            <person name="Tangrot J."/>
            <person name="Rosling A."/>
        </authorList>
    </citation>
    <scope>NUCLEOTIDE SEQUENCE</scope>
    <source>
        <strain evidence="1">87-6 pot B 2015</strain>
    </source>
</reference>
<evidence type="ECO:0000313" key="1">
    <source>
        <dbReference type="EMBL" id="CAG8434838.1"/>
    </source>
</evidence>
<gene>
    <name evidence="1" type="ORF">FMOSSE_LOCUS159</name>
</gene>
<evidence type="ECO:0000313" key="2">
    <source>
        <dbReference type="Proteomes" id="UP000789375"/>
    </source>
</evidence>